<dbReference type="Pfam" id="PF12937">
    <property type="entry name" value="F-box-like"/>
    <property type="match status" value="1"/>
</dbReference>
<evidence type="ECO:0000259" key="2">
    <source>
        <dbReference type="PROSITE" id="PS50181"/>
    </source>
</evidence>
<dbReference type="GO" id="GO:0019005">
    <property type="term" value="C:SCF ubiquitin ligase complex"/>
    <property type="evidence" value="ECO:0007669"/>
    <property type="project" value="TreeGrafter"/>
</dbReference>
<dbReference type="EMBL" id="KV454406">
    <property type="protein sequence ID" value="ODQ68267.1"/>
    <property type="molecule type" value="Genomic_DNA"/>
</dbReference>
<feature type="compositionally biased region" description="Acidic residues" evidence="1">
    <location>
        <begin position="743"/>
        <end position="752"/>
    </location>
</feature>
<dbReference type="STRING" id="857566.A0A1E3PTW3"/>
<evidence type="ECO:0000313" key="3">
    <source>
        <dbReference type="EMBL" id="ODQ68267.1"/>
    </source>
</evidence>
<dbReference type="InterPro" id="IPR001810">
    <property type="entry name" value="F-box_dom"/>
</dbReference>
<feature type="region of interest" description="Disordered" evidence="1">
    <location>
        <begin position="624"/>
        <end position="648"/>
    </location>
</feature>
<dbReference type="PROSITE" id="PS50181">
    <property type="entry name" value="FBOX"/>
    <property type="match status" value="1"/>
</dbReference>
<dbReference type="Proteomes" id="UP000095009">
    <property type="component" value="Unassembled WGS sequence"/>
</dbReference>
<organism evidence="3 4">
    <name type="scientific">Nadsonia fulvescens var. elongata DSM 6958</name>
    <dbReference type="NCBI Taxonomy" id="857566"/>
    <lineage>
        <taxon>Eukaryota</taxon>
        <taxon>Fungi</taxon>
        <taxon>Dikarya</taxon>
        <taxon>Ascomycota</taxon>
        <taxon>Saccharomycotina</taxon>
        <taxon>Dipodascomycetes</taxon>
        <taxon>Dipodascales</taxon>
        <taxon>Dipodascales incertae sedis</taxon>
        <taxon>Nadsonia</taxon>
    </lineage>
</organism>
<feature type="compositionally biased region" description="Basic residues" evidence="1">
    <location>
        <begin position="631"/>
        <end position="642"/>
    </location>
</feature>
<dbReference type="SUPFAM" id="SSF50998">
    <property type="entry name" value="Quinoprotein alcohol dehydrogenase-like"/>
    <property type="match status" value="1"/>
</dbReference>
<feature type="region of interest" description="Disordered" evidence="1">
    <location>
        <begin position="808"/>
        <end position="829"/>
    </location>
</feature>
<dbReference type="PANTHER" id="PTHR46731">
    <property type="entry name" value="F-BOX ONLY PROTEIN 15"/>
    <property type="match status" value="1"/>
</dbReference>
<evidence type="ECO:0000256" key="1">
    <source>
        <dbReference type="SAM" id="MobiDB-lite"/>
    </source>
</evidence>
<dbReference type="InterPro" id="IPR011047">
    <property type="entry name" value="Quinoprotein_ADH-like_sf"/>
</dbReference>
<dbReference type="InterPro" id="IPR015943">
    <property type="entry name" value="WD40/YVTN_repeat-like_dom_sf"/>
</dbReference>
<reference evidence="3 4" key="1">
    <citation type="journal article" date="2016" name="Proc. Natl. Acad. Sci. U.S.A.">
        <title>Comparative genomics of biotechnologically important yeasts.</title>
        <authorList>
            <person name="Riley R."/>
            <person name="Haridas S."/>
            <person name="Wolfe K.H."/>
            <person name="Lopes M.R."/>
            <person name="Hittinger C.T."/>
            <person name="Goeker M."/>
            <person name="Salamov A.A."/>
            <person name="Wisecaver J.H."/>
            <person name="Long T.M."/>
            <person name="Calvey C.H."/>
            <person name="Aerts A.L."/>
            <person name="Barry K.W."/>
            <person name="Choi C."/>
            <person name="Clum A."/>
            <person name="Coughlan A.Y."/>
            <person name="Deshpande S."/>
            <person name="Douglass A.P."/>
            <person name="Hanson S.J."/>
            <person name="Klenk H.-P."/>
            <person name="LaButti K.M."/>
            <person name="Lapidus A."/>
            <person name="Lindquist E.A."/>
            <person name="Lipzen A.M."/>
            <person name="Meier-Kolthoff J.P."/>
            <person name="Ohm R.A."/>
            <person name="Otillar R.P."/>
            <person name="Pangilinan J.L."/>
            <person name="Peng Y."/>
            <person name="Rokas A."/>
            <person name="Rosa C.A."/>
            <person name="Scheuner C."/>
            <person name="Sibirny A.A."/>
            <person name="Slot J.C."/>
            <person name="Stielow J.B."/>
            <person name="Sun H."/>
            <person name="Kurtzman C.P."/>
            <person name="Blackwell M."/>
            <person name="Grigoriev I.V."/>
            <person name="Jeffries T.W."/>
        </authorList>
    </citation>
    <scope>NUCLEOTIDE SEQUENCE [LARGE SCALE GENOMIC DNA]</scope>
    <source>
        <strain evidence="3 4">DSM 6958</strain>
    </source>
</reference>
<proteinExistence type="predicted"/>
<sequence length="850" mass="95144">MSVNTHRENTVQPIVALNASNKFNRKNNSTVDNSQQYDNIHSDEIFEEYSTSSKGKQKYTTEENINHEYTAEELQDIAVESIDNNCSKVINLPTEIMIGIFSFLDTNSLDNCSLVCQNWYHLLNDDTAWRLSFSNHFGTEHFNRVSSSLKWRTELIKRQQYLRKWRRKNVLNVSFNGNISFISHVYTDFDAKRIIAFSDVSGLGVVADPSKGRLASPKIYIDSNLRSTSEVVVSSGSRFGLICGLESGRVCVTLFSRQTRNRDRIMMTDYHRAVVTAVWINQFESSKQAQQASVNGGSDSSRKHVALSADANGSLYSWSLNKGLIECSYEICPGISITHIQSDSKDSIVVRNALGQVFYKSRDKEAFIKVGEEVENDYEHSILTKAEFEVDFASGFVLSSDGFKVVRYSIPGNDDNSISSLSQRKFSDPNYHDGFYSPVVELVTSLDETGLDADCVDTIIALSIDKTISSGGEERVPGDYGRFAAAATRDGYIYIWDITSKPKDGKIKPTRVLSSPFYVNETVPSITSIALNSLVLLAGSYNGMTVAYDLLTGNQIRVISSRFSRKALDLSNEQQVQEGIPIQNFGLVPVSYLGLDMDPNKPQGVIVVGSAIQYFDFGSYLDSKSTDRNGSKKKGVRKRRMVKPGSLNPDAISKHEINKGIELELERLRVEQTEEDELSNMLTEFNGDGMTEEEQIQMALVMSESQKGAEPVYNPLEDKSYHSDNEELIQAIEASRIEAENLNDNDGYEDDYNYGGSSQTQSQSHTPYHEDNAEEIHENDSFERLYNQVSSSSLSAGYHREQNGSILDDYATVEQDELSPSGQDENYDEDFEFALRLSLAEAESLNQSTA</sequence>
<dbReference type="Gene3D" id="1.20.1280.50">
    <property type="match status" value="1"/>
</dbReference>
<dbReference type="SUPFAM" id="SSF81383">
    <property type="entry name" value="F-box domain"/>
    <property type="match status" value="1"/>
</dbReference>
<accession>A0A1E3PTW3</accession>
<feature type="region of interest" description="Disordered" evidence="1">
    <location>
        <begin position="743"/>
        <end position="772"/>
    </location>
</feature>
<evidence type="ECO:0000313" key="4">
    <source>
        <dbReference type="Proteomes" id="UP000095009"/>
    </source>
</evidence>
<feature type="compositionally biased region" description="Low complexity" evidence="1">
    <location>
        <begin position="753"/>
        <end position="764"/>
    </location>
</feature>
<dbReference type="OrthoDB" id="2095648at2759"/>
<name>A0A1E3PTW3_9ASCO</name>
<dbReference type="SMART" id="SM00256">
    <property type="entry name" value="FBOX"/>
    <property type="match status" value="1"/>
</dbReference>
<keyword evidence="4" id="KW-1185">Reference proteome</keyword>
<dbReference type="PANTHER" id="PTHR46731:SF1">
    <property type="entry name" value="F-BOX ONLY PROTEIN 15"/>
    <property type="match status" value="1"/>
</dbReference>
<protein>
    <recommendedName>
        <fullName evidence="2">F-box domain-containing protein</fullName>
    </recommendedName>
</protein>
<dbReference type="AlphaFoldDB" id="A0A1E3PTW3"/>
<gene>
    <name evidence="3" type="ORF">NADFUDRAFT_81285</name>
</gene>
<dbReference type="SMART" id="SM00726">
    <property type="entry name" value="UIM"/>
    <property type="match status" value="3"/>
</dbReference>
<feature type="domain" description="F-box" evidence="2">
    <location>
        <begin position="86"/>
        <end position="132"/>
    </location>
</feature>
<dbReference type="InterPro" id="IPR003903">
    <property type="entry name" value="UIM_dom"/>
</dbReference>
<dbReference type="InterPro" id="IPR036047">
    <property type="entry name" value="F-box-like_dom_sf"/>
</dbReference>
<dbReference type="Gene3D" id="2.130.10.10">
    <property type="entry name" value="YVTN repeat-like/Quinoprotein amine dehydrogenase"/>
    <property type="match status" value="1"/>
</dbReference>